<protein>
    <recommendedName>
        <fullName evidence="4">DUF4806 domain-containing protein</fullName>
    </recommendedName>
</protein>
<evidence type="ECO:0000313" key="3">
    <source>
        <dbReference type="Proteomes" id="UP000005408"/>
    </source>
</evidence>
<proteinExistence type="predicted"/>
<name>A0A8W8MHV9_MAGGI</name>
<dbReference type="Proteomes" id="UP000005408">
    <property type="component" value="Unassembled WGS sequence"/>
</dbReference>
<dbReference type="EnsemblMetazoa" id="G33122.1">
    <property type="protein sequence ID" value="G33122.1:cds"/>
    <property type="gene ID" value="G33122"/>
</dbReference>
<evidence type="ECO:0008006" key="4">
    <source>
        <dbReference type="Google" id="ProtNLM"/>
    </source>
</evidence>
<feature type="compositionally biased region" description="Basic residues" evidence="1">
    <location>
        <begin position="48"/>
        <end position="60"/>
    </location>
</feature>
<sequence length="212" mass="24512">MRFHWGRGFPKRNLLEQSLPQEVLLKQIDPKPALSRSRSRSRENSHRPSSRSRGNSRHRTTSQLSRSTSSSAYPMSEERFQRRVIYLLTEIRDNVKKGIPFNSIVQSGSDDNTLDQNLTLEDFKDFNLSLNVKKDYDICKSIVAQIGGNDYKDHIKKAMQRCMTNKVMSYMNISGKKNKYAFGGSNYFKLVKEVMMRNYNVTENQVVEATAN</sequence>
<feature type="compositionally biased region" description="Low complexity" evidence="1">
    <location>
        <begin position="61"/>
        <end position="71"/>
    </location>
</feature>
<organism evidence="2 3">
    <name type="scientific">Magallana gigas</name>
    <name type="common">Pacific oyster</name>
    <name type="synonym">Crassostrea gigas</name>
    <dbReference type="NCBI Taxonomy" id="29159"/>
    <lineage>
        <taxon>Eukaryota</taxon>
        <taxon>Metazoa</taxon>
        <taxon>Spiralia</taxon>
        <taxon>Lophotrochozoa</taxon>
        <taxon>Mollusca</taxon>
        <taxon>Bivalvia</taxon>
        <taxon>Autobranchia</taxon>
        <taxon>Pteriomorphia</taxon>
        <taxon>Ostreida</taxon>
        <taxon>Ostreoidea</taxon>
        <taxon>Ostreidae</taxon>
        <taxon>Magallana</taxon>
    </lineage>
</organism>
<reference evidence="2" key="1">
    <citation type="submission" date="2022-08" db="UniProtKB">
        <authorList>
            <consortium name="EnsemblMetazoa"/>
        </authorList>
    </citation>
    <scope>IDENTIFICATION</scope>
    <source>
        <strain evidence="2">05x7-T-G4-1.051#20</strain>
    </source>
</reference>
<evidence type="ECO:0000313" key="2">
    <source>
        <dbReference type="EnsemblMetazoa" id="G33122.1:cds"/>
    </source>
</evidence>
<accession>A0A8W8MHV9</accession>
<feature type="region of interest" description="Disordered" evidence="1">
    <location>
        <begin position="26"/>
        <end position="75"/>
    </location>
</feature>
<keyword evidence="3" id="KW-1185">Reference proteome</keyword>
<evidence type="ECO:0000256" key="1">
    <source>
        <dbReference type="SAM" id="MobiDB-lite"/>
    </source>
</evidence>
<dbReference type="AlphaFoldDB" id="A0A8W8MHV9"/>